<feature type="compositionally biased region" description="Low complexity" evidence="5">
    <location>
        <begin position="694"/>
        <end position="739"/>
    </location>
</feature>
<keyword evidence="1" id="KW-0479">Metal-binding</keyword>
<evidence type="ECO:0000313" key="8">
    <source>
        <dbReference type="Proteomes" id="UP000703269"/>
    </source>
</evidence>
<feature type="region of interest" description="Disordered" evidence="5">
    <location>
        <begin position="534"/>
        <end position="584"/>
    </location>
</feature>
<feature type="region of interest" description="Disordered" evidence="5">
    <location>
        <begin position="694"/>
        <end position="750"/>
    </location>
</feature>
<feature type="compositionally biased region" description="Low complexity" evidence="5">
    <location>
        <begin position="325"/>
        <end position="335"/>
    </location>
</feature>
<feature type="region of interest" description="Disordered" evidence="5">
    <location>
        <begin position="476"/>
        <end position="512"/>
    </location>
</feature>
<gene>
    <name evidence="7" type="ORF">PsYK624_077780</name>
</gene>
<evidence type="ECO:0000256" key="4">
    <source>
        <dbReference type="PROSITE-ProRule" id="PRU00175"/>
    </source>
</evidence>
<feature type="compositionally biased region" description="Low complexity" evidence="5">
    <location>
        <begin position="404"/>
        <end position="442"/>
    </location>
</feature>
<feature type="compositionally biased region" description="Basic and acidic residues" evidence="5">
    <location>
        <begin position="112"/>
        <end position="138"/>
    </location>
</feature>
<keyword evidence="3" id="KW-0862">Zinc</keyword>
<feature type="compositionally biased region" description="Low complexity" evidence="5">
    <location>
        <begin position="549"/>
        <end position="563"/>
    </location>
</feature>
<keyword evidence="2 4" id="KW-0863">Zinc-finger</keyword>
<feature type="compositionally biased region" description="Pro residues" evidence="5">
    <location>
        <begin position="638"/>
        <end position="666"/>
    </location>
</feature>
<feature type="region of interest" description="Disordered" evidence="5">
    <location>
        <begin position="313"/>
        <end position="348"/>
    </location>
</feature>
<dbReference type="PANTHER" id="PTHR45969:SF69">
    <property type="entry name" value="FINGER DOMAIN PROTEIN, PUTATIVE (AFU_ORTHOLOGUE AFUA_3G12190)-RELATED"/>
    <property type="match status" value="1"/>
</dbReference>
<evidence type="ECO:0000256" key="2">
    <source>
        <dbReference type="ARBA" id="ARBA00022771"/>
    </source>
</evidence>
<dbReference type="Pfam" id="PF13639">
    <property type="entry name" value="zf-RING_2"/>
    <property type="match status" value="1"/>
</dbReference>
<dbReference type="GO" id="GO:0061630">
    <property type="term" value="F:ubiquitin protein ligase activity"/>
    <property type="evidence" value="ECO:0007669"/>
    <property type="project" value="TreeGrafter"/>
</dbReference>
<dbReference type="SMART" id="SM00184">
    <property type="entry name" value="RING"/>
    <property type="match status" value="2"/>
</dbReference>
<feature type="compositionally biased region" description="Basic and acidic residues" evidence="5">
    <location>
        <begin position="741"/>
        <end position="750"/>
    </location>
</feature>
<sequence length="937" mass="100031">MDQNDHAHSGLPEQSPRDPHHPPTPSGSPSQHYAPSSTIPLVPPPAHETLADGTASAPAGVDQPPPPYSADDLPSLPQTSPRNPRRVRVDDEEDEDDQRQTNRQRMHSPPQDSHHPSNDHHFHPDMHIHAQQHREQQHQHQLPQPGAQHAQRPPLPFNRISFTVDILPTFGAAPGAAAPHPPPPAPAGNPQQPAAGRAAPPPVFFELRFPFPPPAQAADGAQGQAAPHVHQTAQQDFANAFLQAIQMGGMPWGPFPGFAEEPEDPDRAKRLLSGLEQVPEGLVKRMERVGSMEGEQVVCAICFDSLVKSDDAESVEDKMEVEAESSPSPSSPSGSEQDVSEEEKKADEELDGKIVVLPCAHVFHASCLRPWFTRPHRTTCPTCRFDIDPDSLTYAPPTRRSRPRQPAAPQAGQAPANPQPQAQPQVGEPAAAPSTPDAANAAHPLPQPGAGTVPRLNLDGHDMPYILFDVSMLLPVHHPPRTPGQNGAQPGQPGQMQHPPMFGPPPPPMATLESQAGALRMARQQLEQLMSGLPVQLPPADGHANGNNQARPQPAAQPEAQPQAQPPQQPRAGQAGSRPFWQPFAHGLAPIGVHHGTAPQTNAGASGNGTGLGSIFANIFSRARGGQQQTGANTQQQPQPPQAAPAPAPQPQPQPQPQAAPAPAAQPPQQAHHHDHQPLPSFEEFMHLVGLGPQAQAQHGQPGQPQPPAAAAGTVPQQPPAAAAGALPQQLPHPHAQGHAHPHDGPFMDGVRDLATSVLEQLFPTGMFVPLPPRPANNGAAHPPPPPPGPIPFHIPSQPRAPQPTQKRKWTPPPAPGPTLRERVERKERELKLRCADVSCGLGPSDEDPLPVVDPRTIRQVALRPAKGQTDGRERVCEHTFHPACLVSAERVAGWSGADQKREVEDGEEEVQVSCPICRAVGVISREDWDEGACALA</sequence>
<evidence type="ECO:0000256" key="5">
    <source>
        <dbReference type="SAM" id="MobiDB-lite"/>
    </source>
</evidence>
<dbReference type="PANTHER" id="PTHR45969">
    <property type="entry name" value="RING ZINC FINGER PROTEIN-RELATED"/>
    <property type="match status" value="1"/>
</dbReference>
<dbReference type="Proteomes" id="UP000703269">
    <property type="component" value="Unassembled WGS sequence"/>
</dbReference>
<evidence type="ECO:0000313" key="7">
    <source>
        <dbReference type="EMBL" id="GJE91628.1"/>
    </source>
</evidence>
<dbReference type="PROSITE" id="PS50089">
    <property type="entry name" value="ZF_RING_2"/>
    <property type="match status" value="1"/>
</dbReference>
<dbReference type="GO" id="GO:0008270">
    <property type="term" value="F:zinc ion binding"/>
    <property type="evidence" value="ECO:0007669"/>
    <property type="project" value="UniProtKB-KW"/>
</dbReference>
<dbReference type="InterPro" id="IPR001841">
    <property type="entry name" value="Znf_RING"/>
</dbReference>
<feature type="region of interest" description="Disordered" evidence="5">
    <location>
        <begin position="172"/>
        <end position="199"/>
    </location>
</feature>
<accession>A0A9P3GB32</accession>
<evidence type="ECO:0000259" key="6">
    <source>
        <dbReference type="PROSITE" id="PS50089"/>
    </source>
</evidence>
<feature type="region of interest" description="Disordered" evidence="5">
    <location>
        <begin position="624"/>
        <end position="677"/>
    </location>
</feature>
<evidence type="ECO:0000256" key="1">
    <source>
        <dbReference type="ARBA" id="ARBA00022723"/>
    </source>
</evidence>
<feature type="region of interest" description="Disordered" evidence="5">
    <location>
        <begin position="1"/>
        <end position="155"/>
    </location>
</feature>
<feature type="compositionally biased region" description="Low complexity" evidence="5">
    <location>
        <begin position="188"/>
        <end position="198"/>
    </location>
</feature>
<name>A0A9P3GB32_9APHY</name>
<dbReference type="GO" id="GO:0016567">
    <property type="term" value="P:protein ubiquitination"/>
    <property type="evidence" value="ECO:0007669"/>
    <property type="project" value="TreeGrafter"/>
</dbReference>
<dbReference type="AlphaFoldDB" id="A0A9P3GB32"/>
<dbReference type="Gene3D" id="3.30.40.10">
    <property type="entry name" value="Zinc/RING finger domain, C3HC4 (zinc finger)"/>
    <property type="match status" value="1"/>
</dbReference>
<comment type="caution">
    <text evidence="7">The sequence shown here is derived from an EMBL/GenBank/DDBJ whole genome shotgun (WGS) entry which is preliminary data.</text>
</comment>
<feature type="compositionally biased region" description="Low complexity" evidence="5">
    <location>
        <begin position="483"/>
        <end position="500"/>
    </location>
</feature>
<feature type="region of interest" description="Disordered" evidence="5">
    <location>
        <begin position="770"/>
        <end position="823"/>
    </location>
</feature>
<feature type="domain" description="RING-type" evidence="6">
    <location>
        <begin position="299"/>
        <end position="384"/>
    </location>
</feature>
<dbReference type="SUPFAM" id="SSF57850">
    <property type="entry name" value="RING/U-box"/>
    <property type="match status" value="1"/>
</dbReference>
<feature type="region of interest" description="Disordered" evidence="5">
    <location>
        <begin position="379"/>
        <end position="456"/>
    </location>
</feature>
<keyword evidence="8" id="KW-1185">Reference proteome</keyword>
<organism evidence="7 8">
    <name type="scientific">Phanerochaete sordida</name>
    <dbReference type="NCBI Taxonomy" id="48140"/>
    <lineage>
        <taxon>Eukaryota</taxon>
        <taxon>Fungi</taxon>
        <taxon>Dikarya</taxon>
        <taxon>Basidiomycota</taxon>
        <taxon>Agaricomycotina</taxon>
        <taxon>Agaricomycetes</taxon>
        <taxon>Polyporales</taxon>
        <taxon>Phanerochaetaceae</taxon>
        <taxon>Phanerochaete</taxon>
    </lineage>
</organism>
<dbReference type="InterPro" id="IPR013083">
    <property type="entry name" value="Znf_RING/FYVE/PHD"/>
</dbReference>
<feature type="compositionally biased region" description="Low complexity" evidence="5">
    <location>
        <begin position="139"/>
        <end position="151"/>
    </location>
</feature>
<feature type="compositionally biased region" description="Pro residues" evidence="5">
    <location>
        <begin position="782"/>
        <end position="793"/>
    </location>
</feature>
<protein>
    <recommendedName>
        <fullName evidence="6">RING-type domain-containing protein</fullName>
    </recommendedName>
</protein>
<evidence type="ECO:0000256" key="3">
    <source>
        <dbReference type="ARBA" id="ARBA00022833"/>
    </source>
</evidence>
<dbReference type="EMBL" id="BPQB01000022">
    <property type="protein sequence ID" value="GJE91628.1"/>
    <property type="molecule type" value="Genomic_DNA"/>
</dbReference>
<proteinExistence type="predicted"/>
<dbReference type="OrthoDB" id="8062037at2759"/>
<reference evidence="7 8" key="1">
    <citation type="submission" date="2021-08" db="EMBL/GenBank/DDBJ databases">
        <title>Draft Genome Sequence of Phanerochaete sordida strain YK-624.</title>
        <authorList>
            <person name="Mori T."/>
            <person name="Dohra H."/>
            <person name="Suzuki T."/>
            <person name="Kawagishi H."/>
            <person name="Hirai H."/>
        </authorList>
    </citation>
    <scope>NUCLEOTIDE SEQUENCE [LARGE SCALE GENOMIC DNA]</scope>
    <source>
        <strain evidence="7 8">YK-624</strain>
    </source>
</reference>